<evidence type="ECO:0000259" key="2">
    <source>
        <dbReference type="PROSITE" id="PS50931"/>
    </source>
</evidence>
<feature type="domain" description="HTH lysR-type" evidence="2">
    <location>
        <begin position="8"/>
        <end position="65"/>
    </location>
</feature>
<protein>
    <submittedName>
        <fullName evidence="3">LysR family transcriptional regulator</fullName>
    </submittedName>
</protein>
<keyword evidence="4" id="KW-1185">Reference proteome</keyword>
<keyword evidence="3" id="KW-0614">Plasmid</keyword>
<dbReference type="PANTHER" id="PTHR30537:SF74">
    <property type="entry name" value="HTH-TYPE TRANSCRIPTIONAL REGULATOR TRPI"/>
    <property type="match status" value="1"/>
</dbReference>
<dbReference type="InterPro" id="IPR000847">
    <property type="entry name" value="LysR_HTH_N"/>
</dbReference>
<gene>
    <name evidence="3" type="ORF">MKI86_21795</name>
</gene>
<dbReference type="PANTHER" id="PTHR30537">
    <property type="entry name" value="HTH-TYPE TRANSCRIPTIONAL REGULATOR"/>
    <property type="match status" value="1"/>
</dbReference>
<evidence type="ECO:0000256" key="1">
    <source>
        <dbReference type="ARBA" id="ARBA00009437"/>
    </source>
</evidence>
<comment type="caution">
    <text evidence="3">The sequence shown here is derived from an EMBL/GenBank/DDBJ whole genome shotgun (WGS) entry which is preliminary data.</text>
</comment>
<dbReference type="SUPFAM" id="SSF46785">
    <property type="entry name" value="Winged helix' DNA-binding domain"/>
    <property type="match status" value="1"/>
</dbReference>
<geneLocation type="plasmid" evidence="3">
    <name>unnamed</name>
</geneLocation>
<dbReference type="Pfam" id="PF00126">
    <property type="entry name" value="HTH_1"/>
    <property type="match status" value="1"/>
</dbReference>
<dbReference type="PROSITE" id="PS50931">
    <property type="entry name" value="HTH_LYSR"/>
    <property type="match status" value="1"/>
</dbReference>
<dbReference type="InterPro" id="IPR058163">
    <property type="entry name" value="LysR-type_TF_proteobact-type"/>
</dbReference>
<dbReference type="Proteomes" id="UP001201844">
    <property type="component" value="Unassembled WGS sequence"/>
</dbReference>
<comment type="similarity">
    <text evidence="1">Belongs to the LysR transcriptional regulatory family.</text>
</comment>
<dbReference type="PRINTS" id="PR00039">
    <property type="entry name" value="HTHLYSR"/>
</dbReference>
<evidence type="ECO:0000313" key="3">
    <source>
        <dbReference type="EMBL" id="MCJ8151778.1"/>
    </source>
</evidence>
<reference evidence="3 4" key="1">
    <citation type="submission" date="2022-02" db="EMBL/GenBank/DDBJ databases">
        <title>Shinella B3.7 sp. nov., isolated from Sediment (Zhairuo Island).</title>
        <authorList>
            <person name="Chen G."/>
        </authorList>
    </citation>
    <scope>NUCLEOTIDE SEQUENCE [LARGE SCALE GENOMIC DNA]</scope>
    <source>
        <strain evidence="3 4">B3.7</strain>
        <plasmid evidence="3">unnamed</plasmid>
    </source>
</reference>
<dbReference type="InterPro" id="IPR036390">
    <property type="entry name" value="WH_DNA-bd_sf"/>
</dbReference>
<sequence>MKKRRTQLNLRGYQVFEAVARHKSVTAAADELGVTQSAASHQLRKLSQATGEKLIERRGRSISLTDAGRKLASSLESAFDLIEQSAASVVGGSRSMVRLGLYSSFAAGVKAPFKK</sequence>
<name>A0ABT0CT37_9HYPH</name>
<dbReference type="Gene3D" id="1.10.10.10">
    <property type="entry name" value="Winged helix-like DNA-binding domain superfamily/Winged helix DNA-binding domain"/>
    <property type="match status" value="1"/>
</dbReference>
<dbReference type="RefSeq" id="WP_241605283.1">
    <property type="nucleotide sequence ID" value="NZ_JAKVIN010000011.1"/>
</dbReference>
<proteinExistence type="inferred from homology"/>
<dbReference type="EMBL" id="JAKVIN010000011">
    <property type="protein sequence ID" value="MCJ8151778.1"/>
    <property type="molecule type" value="Genomic_DNA"/>
</dbReference>
<evidence type="ECO:0000313" key="4">
    <source>
        <dbReference type="Proteomes" id="UP001201844"/>
    </source>
</evidence>
<organism evidence="3 4">
    <name type="scientific">Shinella sedimenti</name>
    <dbReference type="NCBI Taxonomy" id="2919913"/>
    <lineage>
        <taxon>Bacteria</taxon>
        <taxon>Pseudomonadati</taxon>
        <taxon>Pseudomonadota</taxon>
        <taxon>Alphaproteobacteria</taxon>
        <taxon>Hyphomicrobiales</taxon>
        <taxon>Rhizobiaceae</taxon>
        <taxon>Shinella</taxon>
    </lineage>
</organism>
<accession>A0ABT0CT37</accession>
<dbReference type="InterPro" id="IPR036388">
    <property type="entry name" value="WH-like_DNA-bd_sf"/>
</dbReference>